<evidence type="ECO:0000256" key="1">
    <source>
        <dbReference type="SAM" id="MobiDB-lite"/>
    </source>
</evidence>
<protein>
    <submittedName>
        <fullName evidence="2">Uncharacterized protein</fullName>
    </submittedName>
</protein>
<feature type="region of interest" description="Disordered" evidence="1">
    <location>
        <begin position="1"/>
        <end position="26"/>
    </location>
</feature>
<dbReference type="AlphaFoldDB" id="A0AA40FML2"/>
<reference evidence="2" key="1">
    <citation type="submission" date="2021-10" db="EMBL/GenBank/DDBJ databases">
        <title>Melipona bicolor Genome sequencing and assembly.</title>
        <authorList>
            <person name="Araujo N.S."/>
            <person name="Arias M.C."/>
        </authorList>
    </citation>
    <scope>NUCLEOTIDE SEQUENCE</scope>
    <source>
        <strain evidence="2">USP_2M_L1-L4_2017</strain>
        <tissue evidence="2">Whole body</tissue>
    </source>
</reference>
<dbReference type="EMBL" id="JAHYIQ010000024">
    <property type="protein sequence ID" value="KAK1121899.1"/>
    <property type="molecule type" value="Genomic_DNA"/>
</dbReference>
<evidence type="ECO:0000313" key="3">
    <source>
        <dbReference type="Proteomes" id="UP001177670"/>
    </source>
</evidence>
<name>A0AA40FML2_9HYME</name>
<accession>A0AA40FML2</accession>
<dbReference type="Proteomes" id="UP001177670">
    <property type="component" value="Unassembled WGS sequence"/>
</dbReference>
<comment type="caution">
    <text evidence="2">The sequence shown here is derived from an EMBL/GenBank/DDBJ whole genome shotgun (WGS) entry which is preliminary data.</text>
</comment>
<organism evidence="2 3">
    <name type="scientific">Melipona bicolor</name>
    <dbReference type="NCBI Taxonomy" id="60889"/>
    <lineage>
        <taxon>Eukaryota</taxon>
        <taxon>Metazoa</taxon>
        <taxon>Ecdysozoa</taxon>
        <taxon>Arthropoda</taxon>
        <taxon>Hexapoda</taxon>
        <taxon>Insecta</taxon>
        <taxon>Pterygota</taxon>
        <taxon>Neoptera</taxon>
        <taxon>Endopterygota</taxon>
        <taxon>Hymenoptera</taxon>
        <taxon>Apocrita</taxon>
        <taxon>Aculeata</taxon>
        <taxon>Apoidea</taxon>
        <taxon>Anthophila</taxon>
        <taxon>Apidae</taxon>
        <taxon>Melipona</taxon>
    </lineage>
</organism>
<gene>
    <name evidence="2" type="ORF">K0M31_009749</name>
</gene>
<keyword evidence="3" id="KW-1185">Reference proteome</keyword>
<sequence length="109" mass="12560">MRLGKEEQNKERRKTEETFGDRGRNRGVEILSTTFQNGRSPSPEEGAKVRVCGTRTEVMGVGKRRTARNMTKPWLPQVSSYKSFLIAVDIKMHEKLVQWKHFGQLEPIS</sequence>
<proteinExistence type="predicted"/>
<evidence type="ECO:0000313" key="2">
    <source>
        <dbReference type="EMBL" id="KAK1121899.1"/>
    </source>
</evidence>